<keyword evidence="1" id="KW-0805">Transcription regulation</keyword>
<dbReference type="SUPFAM" id="SSF46785">
    <property type="entry name" value="Winged helix' DNA-binding domain"/>
    <property type="match status" value="1"/>
</dbReference>
<feature type="domain" description="HTH gntR-type" evidence="4">
    <location>
        <begin position="30"/>
        <end position="98"/>
    </location>
</feature>
<evidence type="ECO:0000313" key="5">
    <source>
        <dbReference type="EMBL" id="MFK4448389.1"/>
    </source>
</evidence>
<accession>A0ABW8MXD0</accession>
<reference evidence="5 6" key="1">
    <citation type="submission" date="2024-10" db="EMBL/GenBank/DDBJ databases">
        <authorList>
            <person name="Deangelis K."/>
            <person name="Huntemann M."/>
            <person name="Clum A."/>
            <person name="Wang J."/>
            <person name="Palaniappan K."/>
            <person name="Ritter S."/>
            <person name="Chen I.-M."/>
            <person name="Stamatis D."/>
            <person name="Reddy T."/>
            <person name="O'Malley R."/>
            <person name="Daum C."/>
            <person name="Ng V."/>
            <person name="Ivanova N."/>
            <person name="Kyrpides N."/>
            <person name="Woyke T."/>
        </authorList>
    </citation>
    <scope>NUCLEOTIDE SEQUENCE [LARGE SCALE GENOMIC DNA]</scope>
    <source>
        <strain evidence="5 6">GAS97</strain>
    </source>
</reference>
<keyword evidence="2" id="KW-0238">DNA-binding</keyword>
<dbReference type="InterPro" id="IPR000524">
    <property type="entry name" value="Tscrpt_reg_HTH_GntR"/>
</dbReference>
<dbReference type="EMBL" id="JBIYDN010000050">
    <property type="protein sequence ID" value="MFK4448389.1"/>
    <property type="molecule type" value="Genomic_DNA"/>
</dbReference>
<dbReference type="SMART" id="SM00345">
    <property type="entry name" value="HTH_GNTR"/>
    <property type="match status" value="1"/>
</dbReference>
<dbReference type="InterPro" id="IPR036390">
    <property type="entry name" value="WH_DNA-bd_sf"/>
</dbReference>
<dbReference type="PROSITE" id="PS50949">
    <property type="entry name" value="HTH_GNTR"/>
    <property type="match status" value="1"/>
</dbReference>
<keyword evidence="3" id="KW-0804">Transcription</keyword>
<comment type="caution">
    <text evidence="5">The sequence shown here is derived from an EMBL/GenBank/DDBJ whole genome shotgun (WGS) entry which is preliminary data.</text>
</comment>
<dbReference type="InterPro" id="IPR011663">
    <property type="entry name" value="UTRA"/>
</dbReference>
<proteinExistence type="predicted"/>
<evidence type="ECO:0000256" key="2">
    <source>
        <dbReference type="ARBA" id="ARBA00023125"/>
    </source>
</evidence>
<dbReference type="RefSeq" id="WP_404614634.1">
    <property type="nucleotide sequence ID" value="NZ_JBIYDN010000050.1"/>
</dbReference>
<feature type="non-terminal residue" evidence="5">
    <location>
        <position position="1"/>
    </location>
</feature>
<dbReference type="PRINTS" id="PR00035">
    <property type="entry name" value="HTHGNTR"/>
</dbReference>
<dbReference type="Gene3D" id="1.10.10.10">
    <property type="entry name" value="Winged helix-like DNA-binding domain superfamily/Winged helix DNA-binding domain"/>
    <property type="match status" value="1"/>
</dbReference>
<dbReference type="Gene3D" id="3.40.1410.10">
    <property type="entry name" value="Chorismate lyase-like"/>
    <property type="match status" value="1"/>
</dbReference>
<dbReference type="Pfam" id="PF00392">
    <property type="entry name" value="GntR"/>
    <property type="match status" value="1"/>
</dbReference>
<reference evidence="5 6" key="2">
    <citation type="submission" date="2024-11" db="EMBL/GenBank/DDBJ databases">
        <title>Using genomics to understand microbial adaptation to soil warming.</title>
        <authorList>
            <person name="Deangelis K.M. PhD."/>
        </authorList>
    </citation>
    <scope>NUCLEOTIDE SEQUENCE [LARGE SCALE GENOMIC DNA]</scope>
    <source>
        <strain evidence="5 6">GAS97</strain>
    </source>
</reference>
<dbReference type="InterPro" id="IPR036388">
    <property type="entry name" value="WH-like_DNA-bd_sf"/>
</dbReference>
<dbReference type="Pfam" id="PF07702">
    <property type="entry name" value="UTRA"/>
    <property type="match status" value="1"/>
</dbReference>
<protein>
    <submittedName>
        <fullName evidence="5">GntR family transcriptional regulator</fullName>
    </submittedName>
</protein>
<dbReference type="SMART" id="SM00866">
    <property type="entry name" value="UTRA"/>
    <property type="match status" value="1"/>
</dbReference>
<name>A0ABW8MXD0_9BURK</name>
<dbReference type="InterPro" id="IPR050679">
    <property type="entry name" value="Bact_HTH_transcr_reg"/>
</dbReference>
<keyword evidence="6" id="KW-1185">Reference proteome</keyword>
<dbReference type="CDD" id="cd07377">
    <property type="entry name" value="WHTH_GntR"/>
    <property type="match status" value="1"/>
</dbReference>
<organism evidence="5 6">
    <name type="scientific">Caballeronia udeis</name>
    <dbReference type="NCBI Taxonomy" id="1232866"/>
    <lineage>
        <taxon>Bacteria</taxon>
        <taxon>Pseudomonadati</taxon>
        <taxon>Pseudomonadota</taxon>
        <taxon>Betaproteobacteria</taxon>
        <taxon>Burkholderiales</taxon>
        <taxon>Burkholderiaceae</taxon>
        <taxon>Caballeronia</taxon>
    </lineage>
</organism>
<evidence type="ECO:0000259" key="4">
    <source>
        <dbReference type="PROSITE" id="PS50949"/>
    </source>
</evidence>
<dbReference type="PANTHER" id="PTHR44846">
    <property type="entry name" value="MANNOSYL-D-GLYCERATE TRANSPORT/METABOLISM SYSTEM REPRESSOR MNGR-RELATED"/>
    <property type="match status" value="1"/>
</dbReference>
<dbReference type="Proteomes" id="UP001620514">
    <property type="component" value="Unassembled WGS sequence"/>
</dbReference>
<dbReference type="PANTHER" id="PTHR44846:SF17">
    <property type="entry name" value="GNTR-FAMILY TRANSCRIPTIONAL REGULATOR"/>
    <property type="match status" value="1"/>
</dbReference>
<dbReference type="SUPFAM" id="SSF64288">
    <property type="entry name" value="Chorismate lyase-like"/>
    <property type="match status" value="1"/>
</dbReference>
<evidence type="ECO:0000313" key="6">
    <source>
        <dbReference type="Proteomes" id="UP001620514"/>
    </source>
</evidence>
<gene>
    <name evidence="5" type="ORF">ABH943_008433</name>
</gene>
<dbReference type="InterPro" id="IPR028978">
    <property type="entry name" value="Chorismate_lyase_/UTRA_dom_sf"/>
</dbReference>
<evidence type="ECO:0000256" key="1">
    <source>
        <dbReference type="ARBA" id="ARBA00023015"/>
    </source>
</evidence>
<evidence type="ECO:0000256" key="3">
    <source>
        <dbReference type="ARBA" id="ARBA00023163"/>
    </source>
</evidence>
<sequence>PYAGHAAELGRSRVTLATRPPAEKTNCSGPTLYSRVAQDLAEAIGSGRYPVGALLPTEMELCEHYGTSRPTVRLALQELQGMGLVSRRKHVGTRVESRSPSGAYTQSIASLDGLVQLAEDQERVVKAVDEVVADRALARELGCTPGSKWVRMQILRLDRKGDTLPIGWTDAYLDPAYADIPKLLKESPTELVSSLIESKFGKRVAEVEQTICAISLAAGMAESLNAGAGTPGLKIIRRYLDKANEAFEITVTVHPADRMQVSMRLRRDRP</sequence>